<dbReference type="AlphaFoldDB" id="A0AAN7ILY4"/>
<protein>
    <recommendedName>
        <fullName evidence="2">RING-type E3 ubiquitin transferase</fullName>
        <ecNumber evidence="2">2.3.2.27</ecNumber>
    </recommendedName>
</protein>
<dbReference type="SUPFAM" id="SSF52402">
    <property type="entry name" value="Adenine nucleotide alpha hydrolases-like"/>
    <property type="match status" value="1"/>
</dbReference>
<evidence type="ECO:0000256" key="1">
    <source>
        <dbReference type="ARBA" id="ARBA00000900"/>
    </source>
</evidence>
<feature type="coiled-coil region" evidence="9">
    <location>
        <begin position="306"/>
        <end position="396"/>
    </location>
</feature>
<dbReference type="InterPro" id="IPR000719">
    <property type="entry name" value="Prot_kinase_dom"/>
</dbReference>
<evidence type="ECO:0000256" key="9">
    <source>
        <dbReference type="SAM" id="Coils"/>
    </source>
</evidence>
<dbReference type="PROSITE" id="PS00107">
    <property type="entry name" value="PROTEIN_KINASE_ATP"/>
    <property type="match status" value="1"/>
</dbReference>
<dbReference type="Gene3D" id="3.30.200.20">
    <property type="entry name" value="Phosphorylase Kinase, domain 1"/>
    <property type="match status" value="1"/>
</dbReference>
<evidence type="ECO:0000256" key="4">
    <source>
        <dbReference type="ARBA" id="ARBA00022741"/>
    </source>
</evidence>
<keyword evidence="7 8" id="KW-0067">ATP-binding</keyword>
<dbReference type="CDD" id="cd01989">
    <property type="entry name" value="USP_STK_Ubox_N"/>
    <property type="match status" value="1"/>
</dbReference>
<dbReference type="InterPro" id="IPR017441">
    <property type="entry name" value="Protein_kinase_ATP_BS"/>
</dbReference>
<gene>
    <name evidence="11" type="ORF">RGQ29_028384</name>
</gene>
<dbReference type="InterPro" id="IPR008271">
    <property type="entry name" value="Ser/Thr_kinase_AS"/>
</dbReference>
<dbReference type="GO" id="GO:0061630">
    <property type="term" value="F:ubiquitin protein ligase activity"/>
    <property type="evidence" value="ECO:0007669"/>
    <property type="project" value="UniProtKB-EC"/>
</dbReference>
<dbReference type="SUPFAM" id="SSF56112">
    <property type="entry name" value="Protein kinase-like (PK-like)"/>
    <property type="match status" value="1"/>
</dbReference>
<evidence type="ECO:0000313" key="11">
    <source>
        <dbReference type="EMBL" id="KAK4578226.1"/>
    </source>
</evidence>
<evidence type="ECO:0000256" key="3">
    <source>
        <dbReference type="ARBA" id="ARBA00022679"/>
    </source>
</evidence>
<organism evidence="11 12">
    <name type="scientific">Quercus rubra</name>
    <name type="common">Northern red oak</name>
    <name type="synonym">Quercus borealis</name>
    <dbReference type="NCBI Taxonomy" id="3512"/>
    <lineage>
        <taxon>Eukaryota</taxon>
        <taxon>Viridiplantae</taxon>
        <taxon>Streptophyta</taxon>
        <taxon>Embryophyta</taxon>
        <taxon>Tracheophyta</taxon>
        <taxon>Spermatophyta</taxon>
        <taxon>Magnoliopsida</taxon>
        <taxon>eudicotyledons</taxon>
        <taxon>Gunneridae</taxon>
        <taxon>Pentapetalae</taxon>
        <taxon>rosids</taxon>
        <taxon>fabids</taxon>
        <taxon>Fagales</taxon>
        <taxon>Fagaceae</taxon>
        <taxon>Quercus</taxon>
    </lineage>
</organism>
<keyword evidence="3" id="KW-0808">Transferase</keyword>
<keyword evidence="9" id="KW-0175">Coiled coil</keyword>
<evidence type="ECO:0000256" key="2">
    <source>
        <dbReference type="ARBA" id="ARBA00012483"/>
    </source>
</evidence>
<keyword evidence="5" id="KW-0418">Kinase</keyword>
<dbReference type="PROSITE" id="PS00108">
    <property type="entry name" value="PROTEIN_KINASE_ST"/>
    <property type="match status" value="1"/>
</dbReference>
<dbReference type="PANTHER" id="PTHR45647">
    <property type="entry name" value="OS02G0152300 PROTEIN"/>
    <property type="match status" value="1"/>
</dbReference>
<name>A0AAN7ILY4_QUERU</name>
<reference evidence="11 12" key="1">
    <citation type="journal article" date="2023" name="G3 (Bethesda)">
        <title>A haplotype-resolved chromosome-scale genome for Quercus rubra L. provides insights into the genetics of adaptive traits for red oak species.</title>
        <authorList>
            <person name="Kapoor B."/>
            <person name="Jenkins J."/>
            <person name="Schmutz J."/>
            <person name="Zhebentyayeva T."/>
            <person name="Kuelheim C."/>
            <person name="Coggeshall M."/>
            <person name="Heim C."/>
            <person name="Lasky J.R."/>
            <person name="Leites L."/>
            <person name="Islam-Faridi N."/>
            <person name="Romero-Severson J."/>
            <person name="DeLeo V.L."/>
            <person name="Lucas S.M."/>
            <person name="Lazic D."/>
            <person name="Gailing O."/>
            <person name="Carlson J."/>
            <person name="Staton M."/>
        </authorList>
    </citation>
    <scope>NUCLEOTIDE SEQUENCE [LARGE SCALE GENOMIC DNA]</scope>
    <source>
        <strain evidence="11">Pseudo-F2</strain>
    </source>
</reference>
<dbReference type="Proteomes" id="UP001324115">
    <property type="component" value="Unassembled WGS sequence"/>
</dbReference>
<dbReference type="Gene3D" id="3.40.50.620">
    <property type="entry name" value="HUPs"/>
    <property type="match status" value="1"/>
</dbReference>
<feature type="domain" description="Protein kinase" evidence="10">
    <location>
        <begin position="481"/>
        <end position="745"/>
    </location>
</feature>
<dbReference type="GO" id="GO:0004672">
    <property type="term" value="F:protein kinase activity"/>
    <property type="evidence" value="ECO:0007669"/>
    <property type="project" value="InterPro"/>
</dbReference>
<sequence length="760" mass="84960">MAVVSPMPASSQIGFHHFRAPMVEAYGQEIIELPVAPRITEEIIYVAVGDIVKESILTLAWALQKSKGKKICLLHVLQPSQKIPLLGTRFPASSLEEEQVKAHRKTEMENMLKTLNRYLLICRQIGVQVGVVHTAMESIEKGIVDLISKHGIKKLVMGAAADKNYPRKLKDLKSKKAIYVRQEAPAYCHIEFICKGHLIHTREGSLLNGADVKAESSLPEERTPNASDYIQGSVTDGDVSVALINELDEERCADERNGSLWIRSPLTRSSTVGVSPLSPQPKPNMITDESISGAHGTAWIQDGDIYRTLYNQLQQVMAEAESAKKEAFQATLKCRKAERDANEAIRKVKKSESLYAEDLKCKKEMGKVQAKERAELEKVKHERDQVMRELQISQNQRSLFESQVKESHQSVKGLEMRIMTVLELSQIYKRERDEMQMERDTALKEVEELRRKQGVVASCTCMPQFFSEFSVSEIKEATRNFDPSLIIGQGGYGNIFKCFLRCTQVAIKVLHTGSSQGPSEFHLEVNVLSKLKHPNLVKLIGSCPEVHALIYELLPNGSLEDRLNCKNNTPPLSWKTRIRFATELCSVLVFLHSHNIVHADLKPSNILLDASFIGKLSDFGICRILRDSSSDTTLCHRTIQKGTLAYMDPEFIHTGVLTIKSDVYSFGIILLQLLTGRSAFGIKKEVEYAINTGNLKALLDPSAGDWPFVQAEQLGRLALKCCDMYGKCRPDLGSEVWQVLQIQTMRATSCGGSSSFSLDS</sequence>
<accession>A0AAN7ILY4</accession>
<dbReference type="EMBL" id="JAXUIC010000008">
    <property type="protein sequence ID" value="KAK4578226.1"/>
    <property type="molecule type" value="Genomic_DNA"/>
</dbReference>
<evidence type="ECO:0000259" key="10">
    <source>
        <dbReference type="PROSITE" id="PS50011"/>
    </source>
</evidence>
<evidence type="ECO:0000256" key="8">
    <source>
        <dbReference type="PROSITE-ProRule" id="PRU10141"/>
    </source>
</evidence>
<evidence type="ECO:0000256" key="7">
    <source>
        <dbReference type="ARBA" id="ARBA00022840"/>
    </source>
</evidence>
<comment type="catalytic activity">
    <reaction evidence="1">
        <text>S-ubiquitinyl-[E2 ubiquitin-conjugating enzyme]-L-cysteine + [acceptor protein]-L-lysine = [E2 ubiquitin-conjugating enzyme]-L-cysteine + N(6)-ubiquitinyl-[acceptor protein]-L-lysine.</text>
        <dbReference type="EC" id="2.3.2.27"/>
    </reaction>
</comment>
<dbReference type="InterPro" id="IPR011009">
    <property type="entry name" value="Kinase-like_dom_sf"/>
</dbReference>
<keyword evidence="12" id="KW-1185">Reference proteome</keyword>
<dbReference type="EC" id="2.3.2.27" evidence="2"/>
<evidence type="ECO:0000313" key="12">
    <source>
        <dbReference type="Proteomes" id="UP001324115"/>
    </source>
</evidence>
<dbReference type="SMART" id="SM00220">
    <property type="entry name" value="S_TKc"/>
    <property type="match status" value="1"/>
</dbReference>
<evidence type="ECO:0000256" key="6">
    <source>
        <dbReference type="ARBA" id="ARBA00022786"/>
    </source>
</evidence>
<comment type="caution">
    <text evidence="11">The sequence shown here is derived from an EMBL/GenBank/DDBJ whole genome shotgun (WGS) entry which is preliminary data.</text>
</comment>
<keyword evidence="6" id="KW-0833">Ubl conjugation pathway</keyword>
<evidence type="ECO:0000256" key="5">
    <source>
        <dbReference type="ARBA" id="ARBA00022777"/>
    </source>
</evidence>
<proteinExistence type="predicted"/>
<dbReference type="GO" id="GO:0005524">
    <property type="term" value="F:ATP binding"/>
    <property type="evidence" value="ECO:0007669"/>
    <property type="project" value="UniProtKB-UniRule"/>
</dbReference>
<dbReference type="PANTHER" id="PTHR45647:SF100">
    <property type="entry name" value="U-BOX DOMAIN-CONTAINING PROTEIN 33"/>
    <property type="match status" value="1"/>
</dbReference>
<keyword evidence="4 8" id="KW-0547">Nucleotide-binding</keyword>
<dbReference type="InterPro" id="IPR051348">
    <property type="entry name" value="U-box_ubiquitin_ligases"/>
</dbReference>
<feature type="binding site" evidence="8">
    <location>
        <position position="508"/>
    </location>
    <ligand>
        <name>ATP</name>
        <dbReference type="ChEBI" id="CHEBI:30616"/>
    </ligand>
</feature>
<dbReference type="Gene3D" id="1.10.510.10">
    <property type="entry name" value="Transferase(Phosphotransferase) domain 1"/>
    <property type="match status" value="1"/>
</dbReference>
<dbReference type="InterPro" id="IPR014729">
    <property type="entry name" value="Rossmann-like_a/b/a_fold"/>
</dbReference>
<dbReference type="PROSITE" id="PS50011">
    <property type="entry name" value="PROTEIN_KINASE_DOM"/>
    <property type="match status" value="1"/>
</dbReference>
<dbReference type="Pfam" id="PF00069">
    <property type="entry name" value="Pkinase"/>
    <property type="match status" value="1"/>
</dbReference>